<reference evidence="2 3" key="1">
    <citation type="submission" date="2008-07" db="EMBL/GenBank/DDBJ databases">
        <authorList>
            <person name="El-Sayed N."/>
            <person name="Caler E."/>
            <person name="Inman J."/>
            <person name="Amedeo P."/>
            <person name="Hass B."/>
            <person name="Wortman J."/>
        </authorList>
    </citation>
    <scope>NUCLEOTIDE SEQUENCE [LARGE SCALE GENOMIC DNA]</scope>
    <source>
        <strain evidence="3">ATCC 50983 / TXsc</strain>
    </source>
</reference>
<feature type="region of interest" description="Disordered" evidence="1">
    <location>
        <begin position="390"/>
        <end position="434"/>
    </location>
</feature>
<feature type="compositionally biased region" description="Polar residues" evidence="1">
    <location>
        <begin position="403"/>
        <end position="412"/>
    </location>
</feature>
<dbReference type="GeneID" id="9063581"/>
<name>C5KGF0_PERM5</name>
<gene>
    <name evidence="2" type="ORF">Pmar_PMAR021105</name>
</gene>
<organism evidence="3">
    <name type="scientific">Perkinsus marinus (strain ATCC 50983 / TXsc)</name>
    <dbReference type="NCBI Taxonomy" id="423536"/>
    <lineage>
        <taxon>Eukaryota</taxon>
        <taxon>Sar</taxon>
        <taxon>Alveolata</taxon>
        <taxon>Perkinsozoa</taxon>
        <taxon>Perkinsea</taxon>
        <taxon>Perkinsida</taxon>
        <taxon>Perkinsidae</taxon>
        <taxon>Perkinsus</taxon>
    </lineage>
</organism>
<proteinExistence type="predicted"/>
<dbReference type="RefSeq" id="XP_002784710.1">
    <property type="nucleotide sequence ID" value="XM_002784664.1"/>
</dbReference>
<dbReference type="Proteomes" id="UP000007800">
    <property type="component" value="Unassembled WGS sequence"/>
</dbReference>
<evidence type="ECO:0000313" key="3">
    <source>
        <dbReference type="Proteomes" id="UP000007800"/>
    </source>
</evidence>
<feature type="region of interest" description="Disordered" evidence="1">
    <location>
        <begin position="190"/>
        <end position="356"/>
    </location>
</feature>
<keyword evidence="3" id="KW-1185">Reference proteome</keyword>
<dbReference type="EMBL" id="GG672918">
    <property type="protein sequence ID" value="EER16506.1"/>
    <property type="molecule type" value="Genomic_DNA"/>
</dbReference>
<protein>
    <submittedName>
        <fullName evidence="2">Uncharacterized protein</fullName>
    </submittedName>
</protein>
<evidence type="ECO:0000256" key="1">
    <source>
        <dbReference type="SAM" id="MobiDB-lite"/>
    </source>
</evidence>
<dbReference type="AlphaFoldDB" id="C5KGF0"/>
<sequence length="498" mass="52559">MNVSGASPLANVSMTDLSSHIETSRVLAGKVWDAYVAPSHYRLLQTAGYPSPVPEIVTLLVILATFILTRRLFGRSRGPKGREGDCLMRYVQSRKALQLTQPTPQGKGAPGGAGAEQIQSIMQQVNYLVQMASHGNDVLQSLIADTQNQFNSLESGVSQLKAERDEADYELLTSSQQMIEHLAAKKLPHLDEETRARLPPLNDESLEDFSRRSIGGPPSPFIKLQEAPTASADLTVSDNDGDVADVSSSEYAGEPRESAGSVAAATAGSTTVMSDQSSYAPPKEEFPPNTVTAPQNSPPAAEQDLSRVPLGYSTDSGMASSNEASDPQRSTRANTNKTMAHSQVVGSPIPSPVSSQVHTADSYDKLTASTEMHTAEGGLEASSAEGREVVNDTGPVVPPRPTARSSDMSSIASPRPDQTAHPAFGHPGRARRALPPRIQKRAKPKQILGTTDPFATPMHHAGVTSPSAASSARQAPVTGAGLTTGAGAHTYLTGFPTQ</sequence>
<feature type="compositionally biased region" description="Low complexity" evidence="1">
    <location>
        <begin position="465"/>
        <end position="498"/>
    </location>
</feature>
<dbReference type="InParanoid" id="C5KGF0"/>
<dbReference type="OrthoDB" id="447143at2759"/>
<accession>C5KGF0</accession>
<feature type="compositionally biased region" description="Polar residues" evidence="1">
    <location>
        <begin position="313"/>
        <end position="341"/>
    </location>
</feature>
<feature type="compositionally biased region" description="Low complexity" evidence="1">
    <location>
        <begin position="258"/>
        <end position="272"/>
    </location>
</feature>
<evidence type="ECO:0000313" key="2">
    <source>
        <dbReference type="EMBL" id="EER16506.1"/>
    </source>
</evidence>
<feature type="region of interest" description="Disordered" evidence="1">
    <location>
        <begin position="450"/>
        <end position="498"/>
    </location>
</feature>
<feature type="compositionally biased region" description="Low complexity" evidence="1">
    <location>
        <begin position="342"/>
        <end position="356"/>
    </location>
</feature>